<dbReference type="EMBL" id="FXUF01000004">
    <property type="protein sequence ID" value="SMP52457.1"/>
    <property type="molecule type" value="Genomic_DNA"/>
</dbReference>
<sequence>MSNSLINCTKCGRAFMEDGNPLCRRCRTDADDDYKIVKEYVYDNPGATILEVHEATGVNEKQILIYLREGRLEIVDENNFVLDCQRCSVPIRSGKYCEQCAHEMATELRSAITPKKKEEPAAKTTKKGERMYVDVSRRRR</sequence>
<keyword evidence="2" id="KW-0969">Cilium</keyword>
<dbReference type="NCBIfam" id="TIGR03826">
    <property type="entry name" value="YvyF"/>
    <property type="match status" value="1"/>
</dbReference>
<gene>
    <name evidence="2" type="ORF">SAMN06296020_104241</name>
</gene>
<protein>
    <submittedName>
        <fullName evidence="2">Flagellar operon protein TIGR03826</fullName>
    </submittedName>
</protein>
<keyword evidence="2" id="KW-0282">Flagellum</keyword>
<evidence type="ECO:0000313" key="3">
    <source>
        <dbReference type="Proteomes" id="UP001158066"/>
    </source>
</evidence>
<organism evidence="2 3">
    <name type="scientific">Anoxynatronum buryatiense</name>
    <dbReference type="NCBI Taxonomy" id="489973"/>
    <lineage>
        <taxon>Bacteria</taxon>
        <taxon>Bacillati</taxon>
        <taxon>Bacillota</taxon>
        <taxon>Clostridia</taxon>
        <taxon>Eubacteriales</taxon>
        <taxon>Clostridiaceae</taxon>
        <taxon>Anoxynatronum</taxon>
    </lineage>
</organism>
<dbReference type="Proteomes" id="UP001158066">
    <property type="component" value="Unassembled WGS sequence"/>
</dbReference>
<name>A0AA45WVB4_9CLOT</name>
<keyword evidence="2" id="KW-0966">Cell projection</keyword>
<dbReference type="RefSeq" id="WP_283408902.1">
    <property type="nucleotide sequence ID" value="NZ_FXUF01000004.1"/>
</dbReference>
<feature type="compositionally biased region" description="Basic and acidic residues" evidence="1">
    <location>
        <begin position="115"/>
        <end position="140"/>
    </location>
</feature>
<keyword evidence="3" id="KW-1185">Reference proteome</keyword>
<comment type="caution">
    <text evidence="2">The sequence shown here is derived from an EMBL/GenBank/DDBJ whole genome shotgun (WGS) entry which is preliminary data.</text>
</comment>
<reference evidence="2" key="1">
    <citation type="submission" date="2017-05" db="EMBL/GenBank/DDBJ databases">
        <authorList>
            <person name="Varghese N."/>
            <person name="Submissions S."/>
        </authorList>
    </citation>
    <scope>NUCLEOTIDE SEQUENCE</scope>
    <source>
        <strain evidence="2">Su22</strain>
    </source>
</reference>
<dbReference type="InterPro" id="IPR022258">
    <property type="entry name" value="Flagellar_operon_YvyF"/>
</dbReference>
<accession>A0AA45WVB4</accession>
<evidence type="ECO:0000256" key="1">
    <source>
        <dbReference type="SAM" id="MobiDB-lite"/>
    </source>
</evidence>
<dbReference type="AlphaFoldDB" id="A0AA45WVB4"/>
<evidence type="ECO:0000313" key="2">
    <source>
        <dbReference type="EMBL" id="SMP52457.1"/>
    </source>
</evidence>
<feature type="region of interest" description="Disordered" evidence="1">
    <location>
        <begin position="114"/>
        <end position="140"/>
    </location>
</feature>
<proteinExistence type="predicted"/>